<dbReference type="SUPFAM" id="SSF52540">
    <property type="entry name" value="P-loop containing nucleoside triphosphate hydrolases"/>
    <property type="match status" value="1"/>
</dbReference>
<dbReference type="Pfam" id="PF24883">
    <property type="entry name" value="NPHP3_N"/>
    <property type="match status" value="1"/>
</dbReference>
<sequence>MAEEDRALVTLAQECNRLSNDIREELQSLRPKRRKSKARSSLAALKTLLVEPKIRDLEQQLQRCRDQLHFHVSTLSSENLKALLATYKEDGAKLTRLELSITQLRQTLQNMTAMRDNSISNQILNQLKTLLHVGQDTLNEVAQDRILRGIKGGFDDISYRYQSIDKPFKDTFEWILDLSGKSPEATKFTQWLSSGDGIFHICGKLGSGKSTLMKKLCTHERTRIELEKWMNPRQKSLMGLYRTLLYQILTASPGLIQFLLPDQWVKALSQQKVHSAFEILDEEIKCAFERLAKQRNCETLGGCYFSFFIDGLDEYQATTSIDRREMVHTLLDVANSASSSFKICVSSRMENPFMDLFSEDIRLYLHKLTRADMEEYVQGNLQHVGTQNECRQLASSITTKAEGVFLWVVLVVQNIRKQSDDGARFSQLLAEIQSLPIELDELFQRILDTLGMRHRRMASHTVSLLLFLDKIQKVKKMQLWLNLSDFYFLEDYESDLRFAESERFPGQGYESVKESEVRARRQLRGVCRGLVEANIDTDLDFIHRSVRDFFQQKKVLVKMHDESFNNLEALSQLKLASIKQYWWDTERQNGNKDVEVMKVEEGILSRHSKLVACLLELRRQQQLDAPPFGFLKSLDTIPQLSVSAMMSRALISNKTAFRINLSWEKYLELPTKELRDQFEILPYSHYEICHTSRVQHISIDYCDGMPRECVNDSIYWRKKDDKSDTESSAVPWRPYDEEVDDREDYSTAVISPLFTELCSGRLEYPLWRISRLYEMPIESDALAMLSYYAIATGIGRIWGRESDVNETALKAAGLYFLEHLFKQQILSPNFLTRLAFGGEFGIVRIAAGNQRLSLWQHFLCWWAAVAAACGDFEEGNPRYYDGQSERSLTLEPSEGGTASDDEQSQTSLELDSAEGDTSSDDYLPRDHFEQYEVGWCWNAS</sequence>
<reference evidence="5 6" key="1">
    <citation type="journal article" date="2014" name="Genome Announc.">
        <title>Draft genome sequence of the pathogenic fungus Scedosporium apiospermum.</title>
        <authorList>
            <person name="Vandeputte P."/>
            <person name="Ghamrawi S."/>
            <person name="Rechenmann M."/>
            <person name="Iltis A."/>
            <person name="Giraud S."/>
            <person name="Fleury M."/>
            <person name="Thornton C."/>
            <person name="Delhaes L."/>
            <person name="Meyer W."/>
            <person name="Papon N."/>
            <person name="Bouchara J.P."/>
        </authorList>
    </citation>
    <scope>NUCLEOTIDE SEQUENCE [LARGE SCALE GENOMIC DNA]</scope>
    <source>
        <strain evidence="5 6">IHEM 14462</strain>
    </source>
</reference>
<dbReference type="Pfam" id="PF25053">
    <property type="entry name" value="DUF7791"/>
    <property type="match status" value="1"/>
</dbReference>
<proteinExistence type="predicted"/>
<dbReference type="EMBL" id="JOWA01000107">
    <property type="protein sequence ID" value="KEZ41772.1"/>
    <property type="molecule type" value="Genomic_DNA"/>
</dbReference>
<evidence type="ECO:0000256" key="1">
    <source>
        <dbReference type="ARBA" id="ARBA00022737"/>
    </source>
</evidence>
<dbReference type="PANTHER" id="PTHR10039:SF5">
    <property type="entry name" value="NACHT DOMAIN-CONTAINING PROTEIN"/>
    <property type="match status" value="1"/>
</dbReference>
<evidence type="ECO:0000313" key="5">
    <source>
        <dbReference type="EMBL" id="KEZ41772.1"/>
    </source>
</evidence>
<keyword evidence="1" id="KW-0677">Repeat</keyword>
<accession>A0A084G360</accession>
<evidence type="ECO:0000256" key="2">
    <source>
        <dbReference type="SAM" id="MobiDB-lite"/>
    </source>
</evidence>
<feature type="domain" description="DUF7791" evidence="4">
    <location>
        <begin position="453"/>
        <end position="579"/>
    </location>
</feature>
<dbReference type="VEuPathDB" id="FungiDB:SAPIO_CDS6747"/>
<name>A0A084G360_PSEDA</name>
<feature type="domain" description="Nephrocystin 3-like N-terminal" evidence="3">
    <location>
        <begin position="185"/>
        <end position="348"/>
    </location>
</feature>
<dbReference type="RefSeq" id="XP_016641571.1">
    <property type="nucleotide sequence ID" value="XM_016788772.1"/>
</dbReference>
<comment type="caution">
    <text evidence="5">The sequence shown here is derived from an EMBL/GenBank/DDBJ whole genome shotgun (WGS) entry which is preliminary data.</text>
</comment>
<keyword evidence="6" id="KW-1185">Reference proteome</keyword>
<feature type="region of interest" description="Disordered" evidence="2">
    <location>
        <begin position="883"/>
        <end position="925"/>
    </location>
</feature>
<evidence type="ECO:0000259" key="3">
    <source>
        <dbReference type="Pfam" id="PF24883"/>
    </source>
</evidence>
<dbReference type="InterPro" id="IPR056884">
    <property type="entry name" value="NPHP3-like_N"/>
</dbReference>
<dbReference type="AlphaFoldDB" id="A0A084G360"/>
<dbReference type="PANTHER" id="PTHR10039">
    <property type="entry name" value="AMELOGENIN"/>
    <property type="match status" value="1"/>
</dbReference>
<dbReference type="Proteomes" id="UP000028545">
    <property type="component" value="Unassembled WGS sequence"/>
</dbReference>
<dbReference type="KEGG" id="sapo:SAPIO_CDS6747"/>
<dbReference type="Gene3D" id="3.40.50.300">
    <property type="entry name" value="P-loop containing nucleotide triphosphate hydrolases"/>
    <property type="match status" value="1"/>
</dbReference>
<protein>
    <recommendedName>
        <fullName evidence="7">NACHT domain-containing protein</fullName>
    </recommendedName>
</protein>
<evidence type="ECO:0000259" key="4">
    <source>
        <dbReference type="Pfam" id="PF25053"/>
    </source>
</evidence>
<gene>
    <name evidence="5" type="ORF">SAPIO_CDS6747</name>
</gene>
<evidence type="ECO:0008006" key="7">
    <source>
        <dbReference type="Google" id="ProtNLM"/>
    </source>
</evidence>
<organism evidence="5 6">
    <name type="scientific">Pseudallescheria apiosperma</name>
    <name type="common">Scedosporium apiospermum</name>
    <dbReference type="NCBI Taxonomy" id="563466"/>
    <lineage>
        <taxon>Eukaryota</taxon>
        <taxon>Fungi</taxon>
        <taxon>Dikarya</taxon>
        <taxon>Ascomycota</taxon>
        <taxon>Pezizomycotina</taxon>
        <taxon>Sordariomycetes</taxon>
        <taxon>Hypocreomycetidae</taxon>
        <taxon>Microascales</taxon>
        <taxon>Microascaceae</taxon>
        <taxon>Scedosporium</taxon>
    </lineage>
</organism>
<evidence type="ECO:0000313" key="6">
    <source>
        <dbReference type="Proteomes" id="UP000028545"/>
    </source>
</evidence>
<dbReference type="OrthoDB" id="443402at2759"/>
<dbReference type="GeneID" id="27725819"/>
<dbReference type="InterPro" id="IPR056693">
    <property type="entry name" value="DUF7791"/>
</dbReference>
<dbReference type="InterPro" id="IPR027417">
    <property type="entry name" value="P-loop_NTPase"/>
</dbReference>
<dbReference type="HOGENOM" id="CLU_002341_5_1_1"/>